<organism evidence="3">
    <name type="scientific">Schistocephalus solidus</name>
    <name type="common">Tapeworm</name>
    <dbReference type="NCBI Taxonomy" id="70667"/>
    <lineage>
        <taxon>Eukaryota</taxon>
        <taxon>Metazoa</taxon>
        <taxon>Spiralia</taxon>
        <taxon>Lophotrochozoa</taxon>
        <taxon>Platyhelminthes</taxon>
        <taxon>Cestoda</taxon>
        <taxon>Eucestoda</taxon>
        <taxon>Diphyllobothriidea</taxon>
        <taxon>Diphyllobothriidae</taxon>
        <taxon>Schistocephalus</taxon>
    </lineage>
</organism>
<accession>A0A183SNW5</accession>
<name>A0A183SNW5_SCHSO</name>
<proteinExistence type="predicted"/>
<dbReference type="AlphaFoldDB" id="A0A183SNW5"/>
<evidence type="ECO:0000313" key="2">
    <source>
        <dbReference type="Proteomes" id="UP000275846"/>
    </source>
</evidence>
<gene>
    <name evidence="1" type="ORF">SSLN_LOCUS5913</name>
</gene>
<keyword evidence="2" id="KW-1185">Reference proteome</keyword>
<reference evidence="3" key="1">
    <citation type="submission" date="2016-06" db="UniProtKB">
        <authorList>
            <consortium name="WormBaseParasite"/>
        </authorList>
    </citation>
    <scope>IDENTIFICATION</scope>
</reference>
<dbReference type="WBParaSite" id="SSLN_0000610601-mRNA-1">
    <property type="protein sequence ID" value="SSLN_0000610601-mRNA-1"/>
    <property type="gene ID" value="SSLN_0000610601"/>
</dbReference>
<protein>
    <submittedName>
        <fullName evidence="1 3">Uncharacterized protein</fullName>
    </submittedName>
</protein>
<dbReference type="Proteomes" id="UP000275846">
    <property type="component" value="Unassembled WGS sequence"/>
</dbReference>
<reference evidence="1 2" key="2">
    <citation type="submission" date="2018-11" db="EMBL/GenBank/DDBJ databases">
        <authorList>
            <consortium name="Pathogen Informatics"/>
        </authorList>
    </citation>
    <scope>NUCLEOTIDE SEQUENCE [LARGE SCALE GENOMIC DNA]</scope>
    <source>
        <strain evidence="1 2">NST_G2</strain>
    </source>
</reference>
<evidence type="ECO:0000313" key="3">
    <source>
        <dbReference type="WBParaSite" id="SSLN_0000610601-mRNA-1"/>
    </source>
</evidence>
<dbReference type="EMBL" id="UYSU01033458">
    <property type="protein sequence ID" value="VDL92298.1"/>
    <property type="molecule type" value="Genomic_DNA"/>
</dbReference>
<evidence type="ECO:0000313" key="1">
    <source>
        <dbReference type="EMBL" id="VDL92298.1"/>
    </source>
</evidence>
<sequence length="79" mass="9102">MVRKAEEIQGYEDRNEMKKNIFKASKAIYGPCIKGTAPLLSSDGKTLLTEKSEILKRWAEQFCRVLNFKDATITLFQKM</sequence>